<reference evidence="1 2" key="1">
    <citation type="submission" date="2021-06" db="EMBL/GenBank/DDBJ databases">
        <title>Caerostris extrusa draft genome.</title>
        <authorList>
            <person name="Kono N."/>
            <person name="Arakawa K."/>
        </authorList>
    </citation>
    <scope>NUCLEOTIDE SEQUENCE [LARGE SCALE GENOMIC DNA]</scope>
</reference>
<evidence type="ECO:0000313" key="1">
    <source>
        <dbReference type="EMBL" id="GIY94311.1"/>
    </source>
</evidence>
<dbReference type="EMBL" id="BPLR01017769">
    <property type="protein sequence ID" value="GIY94311.1"/>
    <property type="molecule type" value="Genomic_DNA"/>
</dbReference>
<gene>
    <name evidence="1" type="ORF">CEXT_31101</name>
</gene>
<dbReference type="Proteomes" id="UP001054945">
    <property type="component" value="Unassembled WGS sequence"/>
</dbReference>
<accession>A0AAV4XGJ1</accession>
<proteinExistence type="predicted"/>
<dbReference type="AlphaFoldDB" id="A0AAV4XGJ1"/>
<evidence type="ECO:0000313" key="2">
    <source>
        <dbReference type="Proteomes" id="UP001054945"/>
    </source>
</evidence>
<organism evidence="1 2">
    <name type="scientific">Caerostris extrusa</name>
    <name type="common">Bark spider</name>
    <name type="synonym">Caerostris bankana</name>
    <dbReference type="NCBI Taxonomy" id="172846"/>
    <lineage>
        <taxon>Eukaryota</taxon>
        <taxon>Metazoa</taxon>
        <taxon>Ecdysozoa</taxon>
        <taxon>Arthropoda</taxon>
        <taxon>Chelicerata</taxon>
        <taxon>Arachnida</taxon>
        <taxon>Araneae</taxon>
        <taxon>Araneomorphae</taxon>
        <taxon>Entelegynae</taxon>
        <taxon>Araneoidea</taxon>
        <taxon>Araneidae</taxon>
        <taxon>Caerostris</taxon>
    </lineage>
</organism>
<protein>
    <submittedName>
        <fullName evidence="1">Uncharacterized protein</fullName>
    </submittedName>
</protein>
<name>A0AAV4XGJ1_CAEEX</name>
<sequence length="100" mass="10934">MEIQSLDSGFSMTIIFGYSQPRFHSFGSAFVVKVYYPSVVALQDQTKIMDVGHGLVDTFGSLPSLLHWGQNFLARTLPALFLPKYSTTHEDGASDSSADG</sequence>
<comment type="caution">
    <text evidence="1">The sequence shown here is derived from an EMBL/GenBank/DDBJ whole genome shotgun (WGS) entry which is preliminary data.</text>
</comment>
<keyword evidence="2" id="KW-1185">Reference proteome</keyword>